<sequence length="299" mass="33166">MRPPAPRQMRLSGGTELAYVTAGDPSNPALLLLHGFPSSARAFRDVIPGMARGAYVIAPDLPGHGQSDVPPTPSFAAISEAISELLTHLAIGRRFILIHDWGAAVGLQIATQAPELVSGLIVQNANAHRTGFGPVWDAVLKFWSEPTKENEAAATPDLTFEFTREQYIGGLPEDVAATIRGEPWVEDWRVMNLPGRLETHRALIGDYKSHAARFDAIAAYLKKWQPPALMLWGRHDPYFEIAETLSWMQDLPRMEAHVFDGGHFLLETHAEPALSLMIEFIKRTQEMHPDRRPVHRGPV</sequence>
<dbReference type="InterPro" id="IPR029058">
    <property type="entry name" value="AB_hydrolase_fold"/>
</dbReference>
<dbReference type="Proteomes" id="UP001153050">
    <property type="component" value="Unassembled WGS sequence"/>
</dbReference>
<name>A0ABM9EDW8_9HYPH</name>
<reference evidence="2 3" key="1">
    <citation type="submission" date="2022-03" db="EMBL/GenBank/DDBJ databases">
        <authorList>
            <person name="Brunel B."/>
        </authorList>
    </citation>
    <scope>NUCLEOTIDE SEQUENCE [LARGE SCALE GENOMIC DNA]</scope>
    <source>
        <strain evidence="2">STM5069sample</strain>
    </source>
</reference>
<dbReference type="EMBL" id="CAKXZT010000157">
    <property type="protein sequence ID" value="CAH2407453.1"/>
    <property type="molecule type" value="Genomic_DNA"/>
</dbReference>
<dbReference type="InterPro" id="IPR000073">
    <property type="entry name" value="AB_hydrolase_1"/>
</dbReference>
<organism evidence="2 3">
    <name type="scientific">Mesorhizobium escarrei</name>
    <dbReference type="NCBI Taxonomy" id="666018"/>
    <lineage>
        <taxon>Bacteria</taxon>
        <taxon>Pseudomonadati</taxon>
        <taxon>Pseudomonadota</taxon>
        <taxon>Alphaproteobacteria</taxon>
        <taxon>Hyphomicrobiales</taxon>
        <taxon>Phyllobacteriaceae</taxon>
        <taxon>Mesorhizobium</taxon>
    </lineage>
</organism>
<evidence type="ECO:0000313" key="2">
    <source>
        <dbReference type="EMBL" id="CAH2407453.1"/>
    </source>
</evidence>
<dbReference type="PRINTS" id="PR00412">
    <property type="entry name" value="EPOXHYDRLASE"/>
</dbReference>
<dbReference type="Pfam" id="PF00561">
    <property type="entry name" value="Abhydrolase_1"/>
    <property type="match status" value="1"/>
</dbReference>
<evidence type="ECO:0000313" key="3">
    <source>
        <dbReference type="Proteomes" id="UP001153050"/>
    </source>
</evidence>
<proteinExistence type="predicted"/>
<dbReference type="PANTHER" id="PTHR42977:SF1">
    <property type="entry name" value="BLR6576 PROTEIN"/>
    <property type="match status" value="1"/>
</dbReference>
<dbReference type="InterPro" id="IPR000639">
    <property type="entry name" value="Epox_hydrolase-like"/>
</dbReference>
<keyword evidence="3" id="KW-1185">Reference proteome</keyword>
<protein>
    <submittedName>
        <fullName evidence="2">Pimeloyl-ACP methyl ester carboxylesterase</fullName>
    </submittedName>
</protein>
<feature type="domain" description="AB hydrolase-1" evidence="1">
    <location>
        <begin position="28"/>
        <end position="269"/>
    </location>
</feature>
<dbReference type="Gene3D" id="3.40.50.1820">
    <property type="entry name" value="alpha/beta hydrolase"/>
    <property type="match status" value="1"/>
</dbReference>
<accession>A0ABM9EDW8</accession>
<dbReference type="PANTHER" id="PTHR42977">
    <property type="entry name" value="HYDROLASE-RELATED"/>
    <property type="match status" value="1"/>
</dbReference>
<gene>
    <name evidence="2" type="ORF">MES5069_60092</name>
</gene>
<dbReference type="PRINTS" id="PR00111">
    <property type="entry name" value="ABHYDROLASE"/>
</dbReference>
<dbReference type="SUPFAM" id="SSF53474">
    <property type="entry name" value="alpha/beta-Hydrolases"/>
    <property type="match status" value="1"/>
</dbReference>
<dbReference type="InterPro" id="IPR051340">
    <property type="entry name" value="Haloalkane_dehalogenase"/>
</dbReference>
<dbReference type="RefSeq" id="WP_254021234.1">
    <property type="nucleotide sequence ID" value="NZ_CAKXZT010000157.1"/>
</dbReference>
<comment type="caution">
    <text evidence="2">The sequence shown here is derived from an EMBL/GenBank/DDBJ whole genome shotgun (WGS) entry which is preliminary data.</text>
</comment>
<evidence type="ECO:0000259" key="1">
    <source>
        <dbReference type="Pfam" id="PF00561"/>
    </source>
</evidence>